<organism evidence="2 3">
    <name type="scientific">Trichonephila clavipes</name>
    <name type="common">Golden silk orbweaver</name>
    <name type="synonym">Nephila clavipes</name>
    <dbReference type="NCBI Taxonomy" id="2585209"/>
    <lineage>
        <taxon>Eukaryota</taxon>
        <taxon>Metazoa</taxon>
        <taxon>Ecdysozoa</taxon>
        <taxon>Arthropoda</taxon>
        <taxon>Chelicerata</taxon>
        <taxon>Arachnida</taxon>
        <taxon>Araneae</taxon>
        <taxon>Araneomorphae</taxon>
        <taxon>Entelegynae</taxon>
        <taxon>Araneoidea</taxon>
        <taxon>Nephilidae</taxon>
        <taxon>Trichonephila</taxon>
    </lineage>
</organism>
<dbReference type="AlphaFoldDB" id="A0A8X6WKY6"/>
<reference evidence="2" key="1">
    <citation type="submission" date="2020-08" db="EMBL/GenBank/DDBJ databases">
        <title>Multicomponent nature underlies the extraordinary mechanical properties of spider dragline silk.</title>
        <authorList>
            <person name="Kono N."/>
            <person name="Nakamura H."/>
            <person name="Mori M."/>
            <person name="Yoshida Y."/>
            <person name="Ohtoshi R."/>
            <person name="Malay A.D."/>
            <person name="Moran D.A.P."/>
            <person name="Tomita M."/>
            <person name="Numata K."/>
            <person name="Arakawa K."/>
        </authorList>
    </citation>
    <scope>NUCLEOTIDE SEQUENCE</scope>
</reference>
<evidence type="ECO:0000313" key="3">
    <source>
        <dbReference type="Proteomes" id="UP000887159"/>
    </source>
</evidence>
<dbReference type="Proteomes" id="UP000887159">
    <property type="component" value="Unassembled WGS sequence"/>
</dbReference>
<keyword evidence="3" id="KW-1185">Reference proteome</keyword>
<sequence>MYTPKILQDPFHNSTLTAHKYGQKTTTAAPIESRTSSGIRKIRRDRPSQDSKEQTAGNTRKRRTIVTGLSTNL</sequence>
<gene>
    <name evidence="2" type="ORF">TNCV_4845661</name>
</gene>
<name>A0A8X6WKY6_TRICX</name>
<dbReference type="EMBL" id="BMAU01021435">
    <property type="protein sequence ID" value="GFY36194.1"/>
    <property type="molecule type" value="Genomic_DNA"/>
</dbReference>
<feature type="compositionally biased region" description="Polar residues" evidence="1">
    <location>
        <begin position="18"/>
        <end position="38"/>
    </location>
</feature>
<evidence type="ECO:0000313" key="2">
    <source>
        <dbReference type="EMBL" id="GFY36194.1"/>
    </source>
</evidence>
<evidence type="ECO:0000256" key="1">
    <source>
        <dbReference type="SAM" id="MobiDB-lite"/>
    </source>
</evidence>
<protein>
    <submittedName>
        <fullName evidence="2">Uncharacterized protein</fullName>
    </submittedName>
</protein>
<comment type="caution">
    <text evidence="2">The sequence shown here is derived from an EMBL/GenBank/DDBJ whole genome shotgun (WGS) entry which is preliminary data.</text>
</comment>
<feature type="region of interest" description="Disordered" evidence="1">
    <location>
        <begin position="18"/>
        <end position="73"/>
    </location>
</feature>
<proteinExistence type="predicted"/>
<accession>A0A8X6WKY6</accession>